<dbReference type="HOGENOM" id="CLU_066424_1_0_9"/>
<dbReference type="GO" id="GO:0019563">
    <property type="term" value="P:glycerol catabolic process"/>
    <property type="evidence" value="ECO:0007669"/>
    <property type="project" value="TreeGrafter"/>
</dbReference>
<accession>A7VPX1</accession>
<keyword evidence="2" id="KW-0418">Kinase</keyword>
<evidence type="ECO:0000313" key="5">
    <source>
        <dbReference type="EMBL" id="PEQ23321.1"/>
    </source>
</evidence>
<dbReference type="OrthoDB" id="9800291at2"/>
<dbReference type="eggNOG" id="COG1461">
    <property type="taxonomic scope" value="Bacteria"/>
</dbReference>
<dbReference type="Proteomes" id="UP000003490">
    <property type="component" value="Unassembled WGS sequence"/>
</dbReference>
<dbReference type="InterPro" id="IPR004007">
    <property type="entry name" value="DhaL_dom"/>
</dbReference>
<dbReference type="InterPro" id="IPR036117">
    <property type="entry name" value="DhaL_dom_sf"/>
</dbReference>
<proteinExistence type="predicted"/>
<evidence type="ECO:0000313" key="4">
    <source>
        <dbReference type="EMBL" id="EDO62476.1"/>
    </source>
</evidence>
<evidence type="ECO:0000259" key="3">
    <source>
        <dbReference type="PROSITE" id="PS51480"/>
    </source>
</evidence>
<evidence type="ECO:0000256" key="1">
    <source>
        <dbReference type="ARBA" id="ARBA00022679"/>
    </source>
</evidence>
<reference evidence="5 7" key="3">
    <citation type="submission" date="2017-07" db="EMBL/GenBank/DDBJ databases">
        <title>Prevalence of linear plasmids in Cutibacterium (Propionibacterium) acnes isolates obtained from prostatic tissue.</title>
        <authorList>
            <person name="Davidsson S."/>
            <person name="Carlsson J."/>
            <person name="Molling P."/>
            <person name="Andren O."/>
            <person name="Andersson S.-O."/>
            <person name="Brzuszkiewicz E."/>
            <person name="Poehlein A."/>
            <person name="Al-Zeer M."/>
            <person name="Brinkmann V."/>
            <person name="Scavenius C."/>
            <person name="Nazipi S."/>
            <person name="Soderquist B."/>
            <person name="Bruggemann H."/>
        </authorList>
    </citation>
    <scope>NUCLEOTIDE SEQUENCE [LARGE SCALE GENOMIC DNA]</scope>
    <source>
        <strain evidence="5 7">DSM 753</strain>
    </source>
</reference>
<reference evidence="4 6" key="1">
    <citation type="submission" date="2007-08" db="EMBL/GenBank/DDBJ databases">
        <title>Draft genome sequence of Clostridium leptum (DSM 753).</title>
        <authorList>
            <person name="Sudarsanam P."/>
            <person name="Ley R."/>
            <person name="Guruge J."/>
            <person name="Turnbaugh P.J."/>
            <person name="Mahowald M."/>
            <person name="Liep D."/>
            <person name="Gordon J."/>
        </authorList>
    </citation>
    <scope>NUCLEOTIDE SEQUENCE [LARGE SCALE GENOMIC DNA]</scope>
    <source>
        <strain evidence="4 6">DSM 753</strain>
    </source>
</reference>
<dbReference type="Proteomes" id="UP000220611">
    <property type="component" value="Unassembled WGS sequence"/>
</dbReference>
<keyword evidence="7" id="KW-1185">Reference proteome</keyword>
<sequence>MTIQDAKKWIAVINDNVLENKAYLGELDSLMGDGDLGLTMTKGFAAAKEYADQSEETDIGKFFIRVGMAFLKAVPSTMGTLIASAFIAAGKAVVSSTELTEKNFCTFTKGFCDGVMDRGHCKPGDRTIVDVLYAASEAAEKAAIEAKSIQEIISAVNQASQEALEKTKTMFPTTGKALYHSDKAIGKPDQGAVVGMIIYKSLSQV</sequence>
<dbReference type="Gene3D" id="1.25.40.340">
    <property type="match status" value="1"/>
</dbReference>
<feature type="domain" description="DhaL" evidence="3">
    <location>
        <begin position="4"/>
        <end position="204"/>
    </location>
</feature>
<dbReference type="GO" id="GO:0005829">
    <property type="term" value="C:cytosol"/>
    <property type="evidence" value="ECO:0007669"/>
    <property type="project" value="TreeGrafter"/>
</dbReference>
<dbReference type="PROSITE" id="PS51480">
    <property type="entry name" value="DHAL"/>
    <property type="match status" value="1"/>
</dbReference>
<dbReference type="EMBL" id="ABCB02000014">
    <property type="protein sequence ID" value="EDO62476.1"/>
    <property type="molecule type" value="Genomic_DNA"/>
</dbReference>
<keyword evidence="1" id="KW-0808">Transferase</keyword>
<protein>
    <submittedName>
        <fullName evidence="4">DAK2 domain protein</fullName>
    </submittedName>
    <submittedName>
        <fullName evidence="5">DAK2 domain-containing protein</fullName>
    </submittedName>
</protein>
<dbReference type="SMART" id="SM01120">
    <property type="entry name" value="Dak2"/>
    <property type="match status" value="1"/>
</dbReference>
<dbReference type="InterPro" id="IPR050861">
    <property type="entry name" value="Dihydroxyacetone_Kinase"/>
</dbReference>
<dbReference type="Pfam" id="PF02734">
    <property type="entry name" value="Dak2"/>
    <property type="match status" value="1"/>
</dbReference>
<reference evidence="4 6" key="2">
    <citation type="submission" date="2007-08" db="EMBL/GenBank/DDBJ databases">
        <authorList>
            <person name="Fulton L."/>
            <person name="Clifton S."/>
            <person name="Fulton B."/>
            <person name="Xu J."/>
            <person name="Minx P."/>
            <person name="Pepin K.H."/>
            <person name="Johnson M."/>
            <person name="Thiruvilangam P."/>
            <person name="Bhonagiri V."/>
            <person name="Nash W.E."/>
            <person name="Wang C."/>
            <person name="Mardis E.R."/>
            <person name="Wilson R.K."/>
        </authorList>
    </citation>
    <scope>NUCLEOTIDE SEQUENCE [LARGE SCALE GENOMIC DNA]</scope>
    <source>
        <strain evidence="4 6">DSM 753</strain>
    </source>
</reference>
<evidence type="ECO:0000313" key="6">
    <source>
        <dbReference type="Proteomes" id="UP000003490"/>
    </source>
</evidence>
<gene>
    <name evidence="5" type="ORF">CH238_14320</name>
    <name evidence="4" type="ORF">CLOLEP_00598</name>
</gene>
<name>A7VPX1_9FIRM</name>
<organism evidence="4 6">
    <name type="scientific">[Clostridium] leptum DSM 753</name>
    <dbReference type="NCBI Taxonomy" id="428125"/>
    <lineage>
        <taxon>Bacteria</taxon>
        <taxon>Bacillati</taxon>
        <taxon>Bacillota</taxon>
        <taxon>Clostridia</taxon>
        <taxon>Eubacteriales</taxon>
        <taxon>Oscillospiraceae</taxon>
        <taxon>Oscillospiraceae incertae sedis</taxon>
    </lineage>
</organism>
<comment type="caution">
    <text evidence="4">The sequence shown here is derived from an EMBL/GenBank/DDBJ whole genome shotgun (WGS) entry which is preliminary data.</text>
</comment>
<evidence type="ECO:0000313" key="7">
    <source>
        <dbReference type="Proteomes" id="UP000220611"/>
    </source>
</evidence>
<dbReference type="PANTHER" id="PTHR28629:SF4">
    <property type="entry name" value="TRIOKINASE_FMN CYCLASE"/>
    <property type="match status" value="1"/>
</dbReference>
<evidence type="ECO:0000256" key="2">
    <source>
        <dbReference type="ARBA" id="ARBA00022777"/>
    </source>
</evidence>
<dbReference type="AlphaFoldDB" id="A7VPX1"/>
<dbReference type="SUPFAM" id="SSF101473">
    <property type="entry name" value="DhaL-like"/>
    <property type="match status" value="1"/>
</dbReference>
<dbReference type="EMBL" id="NOXF01000019">
    <property type="protein sequence ID" value="PEQ23321.1"/>
    <property type="molecule type" value="Genomic_DNA"/>
</dbReference>
<dbReference type="PANTHER" id="PTHR28629">
    <property type="entry name" value="TRIOKINASE/FMN CYCLASE"/>
    <property type="match status" value="1"/>
</dbReference>
<dbReference type="GO" id="GO:0004371">
    <property type="term" value="F:glycerone kinase activity"/>
    <property type="evidence" value="ECO:0007669"/>
    <property type="project" value="InterPro"/>
</dbReference>